<evidence type="ECO:0000259" key="3">
    <source>
        <dbReference type="Pfam" id="PF07635"/>
    </source>
</evidence>
<dbReference type="Proteomes" id="UP000318288">
    <property type="component" value="Unassembled WGS sequence"/>
</dbReference>
<dbReference type="OrthoDB" id="291144at2"/>
<evidence type="ECO:0000313" key="5">
    <source>
        <dbReference type="Proteomes" id="UP000318288"/>
    </source>
</evidence>
<organism evidence="4 5">
    <name type="scientific">Rubripirellula tenax</name>
    <dbReference type="NCBI Taxonomy" id="2528015"/>
    <lineage>
        <taxon>Bacteria</taxon>
        <taxon>Pseudomonadati</taxon>
        <taxon>Planctomycetota</taxon>
        <taxon>Planctomycetia</taxon>
        <taxon>Pirellulales</taxon>
        <taxon>Pirellulaceae</taxon>
        <taxon>Rubripirellula</taxon>
    </lineage>
</organism>
<feature type="domain" description="Cytochrome C Planctomycete-type" evidence="3">
    <location>
        <begin position="87"/>
        <end position="134"/>
    </location>
</feature>
<sequence length="296" mass="32525">MKLQPSLAQVQPCEPSPNCPTAVRASGRFASVPARLLVLLVLATVPHSIAGSQELAAQESVAHESGIPHVGRRGFAEDVRSFLADHCIRCHGPKIANAGFRVDQLSPDLATPNAAEQWKEVVDRINLGDMPPEEEPRPAPGEFEPVVDWINSALRDAERSARNAGGRIPMRRLNRVEYANSVRDLLHMDPMVIAPLVEDFPGDGKAEGFDRLGVALFFDQTQIERTLEVAERAIAVGEPEIQTLRAEAEANPRIKPSKKKNNKPFRQDSCRTGAKRGGACRRRCAVRSRLRQSSQV</sequence>
<dbReference type="Pfam" id="PF07626">
    <property type="entry name" value="PSD3"/>
    <property type="match status" value="1"/>
</dbReference>
<dbReference type="Pfam" id="PF07635">
    <property type="entry name" value="PSCyt1"/>
    <property type="match status" value="1"/>
</dbReference>
<dbReference type="AlphaFoldDB" id="A0A5C6ET39"/>
<evidence type="ECO:0000259" key="2">
    <source>
        <dbReference type="Pfam" id="PF07626"/>
    </source>
</evidence>
<proteinExistence type="predicted"/>
<evidence type="ECO:0000313" key="4">
    <source>
        <dbReference type="EMBL" id="TWU50629.1"/>
    </source>
</evidence>
<keyword evidence="5" id="KW-1185">Reference proteome</keyword>
<protein>
    <recommendedName>
        <fullName evidence="6">Planctomycete cytochrome C</fullName>
    </recommendedName>
</protein>
<reference evidence="4 5" key="1">
    <citation type="submission" date="2019-02" db="EMBL/GenBank/DDBJ databases">
        <title>Deep-cultivation of Planctomycetes and their phenomic and genomic characterization uncovers novel biology.</title>
        <authorList>
            <person name="Wiegand S."/>
            <person name="Jogler M."/>
            <person name="Boedeker C."/>
            <person name="Pinto D."/>
            <person name="Vollmers J."/>
            <person name="Rivas-Marin E."/>
            <person name="Kohn T."/>
            <person name="Peeters S.H."/>
            <person name="Heuer A."/>
            <person name="Rast P."/>
            <person name="Oberbeckmann S."/>
            <person name="Bunk B."/>
            <person name="Jeske O."/>
            <person name="Meyerdierks A."/>
            <person name="Storesund J.E."/>
            <person name="Kallscheuer N."/>
            <person name="Luecker S."/>
            <person name="Lage O.M."/>
            <person name="Pohl T."/>
            <person name="Merkel B.J."/>
            <person name="Hornburger P."/>
            <person name="Mueller R.-W."/>
            <person name="Bruemmer F."/>
            <person name="Labrenz M."/>
            <person name="Spormann A.M."/>
            <person name="Op Den Camp H."/>
            <person name="Overmann J."/>
            <person name="Amann R."/>
            <person name="Jetten M.S.M."/>
            <person name="Mascher T."/>
            <person name="Medema M.H."/>
            <person name="Devos D.P."/>
            <person name="Kaster A.-K."/>
            <person name="Ovreas L."/>
            <person name="Rohde M."/>
            <person name="Galperin M.Y."/>
            <person name="Jogler C."/>
        </authorList>
    </citation>
    <scope>NUCLEOTIDE SEQUENCE [LARGE SCALE GENOMIC DNA]</scope>
    <source>
        <strain evidence="4 5">Poly51</strain>
    </source>
</reference>
<dbReference type="RefSeq" id="WP_146459341.1">
    <property type="nucleotide sequence ID" value="NZ_SJPW01000005.1"/>
</dbReference>
<comment type="caution">
    <text evidence="4">The sequence shown here is derived from an EMBL/GenBank/DDBJ whole genome shotgun (WGS) entry which is preliminary data.</text>
</comment>
<name>A0A5C6ET39_9BACT</name>
<evidence type="ECO:0000256" key="1">
    <source>
        <dbReference type="SAM" id="MobiDB-lite"/>
    </source>
</evidence>
<dbReference type="EMBL" id="SJPW01000005">
    <property type="protein sequence ID" value="TWU50629.1"/>
    <property type="molecule type" value="Genomic_DNA"/>
</dbReference>
<accession>A0A5C6ET39</accession>
<dbReference type="InterPro" id="IPR011429">
    <property type="entry name" value="Cyt_c_Planctomycete-type"/>
</dbReference>
<evidence type="ECO:0008006" key="6">
    <source>
        <dbReference type="Google" id="ProtNLM"/>
    </source>
</evidence>
<feature type="domain" description="DUF1587" evidence="2">
    <location>
        <begin position="171"/>
        <end position="234"/>
    </location>
</feature>
<gene>
    <name evidence="4" type="ORF">Poly51_39220</name>
</gene>
<feature type="region of interest" description="Disordered" evidence="1">
    <location>
        <begin position="246"/>
        <end position="279"/>
    </location>
</feature>
<dbReference type="InterPro" id="IPR013036">
    <property type="entry name" value="DUF1587"/>
</dbReference>